<protein>
    <submittedName>
        <fullName evidence="2">Uncharacterized protein DUF4166</fullName>
    </submittedName>
</protein>
<dbReference type="RefSeq" id="WP_166639366.1">
    <property type="nucleotide sequence ID" value="NZ_SNYJ01000018.1"/>
</dbReference>
<name>A0A4R6TST8_9BACI</name>
<gene>
    <name evidence="2" type="ORF">EV213_11811</name>
</gene>
<evidence type="ECO:0000259" key="1">
    <source>
        <dbReference type="Pfam" id="PF13761"/>
    </source>
</evidence>
<dbReference type="Proteomes" id="UP000295632">
    <property type="component" value="Unassembled WGS sequence"/>
</dbReference>
<dbReference type="AlphaFoldDB" id="A0A4R6TST8"/>
<sequence>MRSIYEQAMGESYKKLHPQIQKKFGLTIDEKTACLCKGVMEEIWGGRAYMYPFLQLGTYKHVTFPERGRDIPFTLENYAYQNSYGSECMAWIRKFHFDRTRHFDATMMYSPSRQGIVDYLGIDQDLKTDIDISVLSNGGIRLSSGPLAFYKKRLKIPIPSFFSGHAEAEEWYDEKEETFHIKVEVKNKHYGTIFGYKGRFTIEYFSCAEDEIPAYARPRCGVYQD</sequence>
<evidence type="ECO:0000313" key="2">
    <source>
        <dbReference type="EMBL" id="TDQ36381.1"/>
    </source>
</evidence>
<reference evidence="2 3" key="1">
    <citation type="submission" date="2019-03" db="EMBL/GenBank/DDBJ databases">
        <title>Genomic Encyclopedia of Type Strains, Phase IV (KMG-IV): sequencing the most valuable type-strain genomes for metagenomic binning, comparative biology and taxonomic classification.</title>
        <authorList>
            <person name="Goeker M."/>
        </authorList>
    </citation>
    <scope>NUCLEOTIDE SEQUENCE [LARGE SCALE GENOMIC DNA]</scope>
    <source>
        <strain evidence="2 3">DSM 28697</strain>
    </source>
</reference>
<dbReference type="InterPro" id="IPR025311">
    <property type="entry name" value="DUF4166"/>
</dbReference>
<accession>A0A4R6TST8</accession>
<evidence type="ECO:0000313" key="3">
    <source>
        <dbReference type="Proteomes" id="UP000295632"/>
    </source>
</evidence>
<feature type="domain" description="DUF4166" evidence="1">
    <location>
        <begin position="16"/>
        <end position="200"/>
    </location>
</feature>
<keyword evidence="3" id="KW-1185">Reference proteome</keyword>
<dbReference type="Pfam" id="PF13761">
    <property type="entry name" value="DUF4166"/>
    <property type="match status" value="1"/>
</dbReference>
<dbReference type="EMBL" id="SNYJ01000018">
    <property type="protein sequence ID" value="TDQ36381.1"/>
    <property type="molecule type" value="Genomic_DNA"/>
</dbReference>
<comment type="caution">
    <text evidence="2">The sequence shown here is derived from an EMBL/GenBank/DDBJ whole genome shotgun (WGS) entry which is preliminary data.</text>
</comment>
<proteinExistence type="predicted"/>
<organism evidence="2 3">
    <name type="scientific">Aureibacillus halotolerans</name>
    <dbReference type="NCBI Taxonomy" id="1508390"/>
    <lineage>
        <taxon>Bacteria</taxon>
        <taxon>Bacillati</taxon>
        <taxon>Bacillota</taxon>
        <taxon>Bacilli</taxon>
        <taxon>Bacillales</taxon>
        <taxon>Bacillaceae</taxon>
        <taxon>Aureibacillus</taxon>
    </lineage>
</organism>